<comment type="caution">
    <text evidence="1">The sequence shown here is derived from an EMBL/GenBank/DDBJ whole genome shotgun (WGS) entry which is preliminary data.</text>
</comment>
<reference evidence="1" key="1">
    <citation type="submission" date="2021-06" db="EMBL/GenBank/DDBJ databases">
        <authorList>
            <person name="Hodson N. C."/>
            <person name="Mongue J. A."/>
            <person name="Jaron S. K."/>
        </authorList>
    </citation>
    <scope>NUCLEOTIDE SEQUENCE</scope>
</reference>
<dbReference type="EMBL" id="CAJVCH010041896">
    <property type="protein sequence ID" value="CAG7716883.1"/>
    <property type="molecule type" value="Genomic_DNA"/>
</dbReference>
<protein>
    <submittedName>
        <fullName evidence="1">Uncharacterized protein</fullName>
    </submittedName>
</protein>
<proteinExistence type="predicted"/>
<sequence length="27" mass="2888">MTAFGNAIVFRSSDSNQDVELADETLG</sequence>
<organism evidence="1 2">
    <name type="scientific">Allacma fusca</name>
    <dbReference type="NCBI Taxonomy" id="39272"/>
    <lineage>
        <taxon>Eukaryota</taxon>
        <taxon>Metazoa</taxon>
        <taxon>Ecdysozoa</taxon>
        <taxon>Arthropoda</taxon>
        <taxon>Hexapoda</taxon>
        <taxon>Collembola</taxon>
        <taxon>Symphypleona</taxon>
        <taxon>Sminthuridae</taxon>
        <taxon>Allacma</taxon>
    </lineage>
</organism>
<evidence type="ECO:0000313" key="1">
    <source>
        <dbReference type="EMBL" id="CAG7716883.1"/>
    </source>
</evidence>
<keyword evidence="2" id="KW-1185">Reference proteome</keyword>
<feature type="non-terminal residue" evidence="1">
    <location>
        <position position="27"/>
    </location>
</feature>
<name>A0A8J2NP70_9HEXA</name>
<evidence type="ECO:0000313" key="2">
    <source>
        <dbReference type="Proteomes" id="UP000708208"/>
    </source>
</evidence>
<accession>A0A8J2NP70</accession>
<dbReference type="Proteomes" id="UP000708208">
    <property type="component" value="Unassembled WGS sequence"/>
</dbReference>
<dbReference type="AlphaFoldDB" id="A0A8J2NP70"/>
<gene>
    <name evidence="1" type="ORF">AFUS01_LOCUS6369</name>
</gene>